<dbReference type="AlphaFoldDB" id="A0AAD6CLX9"/>
<evidence type="ECO:0008006" key="5">
    <source>
        <dbReference type="Google" id="ProtNLM"/>
    </source>
</evidence>
<dbReference type="PANTHER" id="PTHR34144">
    <property type="entry name" value="CHROMOSOME 8, WHOLE GENOME SHOTGUN SEQUENCE"/>
    <property type="match status" value="1"/>
</dbReference>
<keyword evidence="2" id="KW-0472">Membrane</keyword>
<gene>
    <name evidence="3" type="ORF">N7494_012637</name>
</gene>
<dbReference type="EMBL" id="JAQIZZ010000008">
    <property type="protein sequence ID" value="KAJ5525987.1"/>
    <property type="molecule type" value="Genomic_DNA"/>
</dbReference>
<comment type="caution">
    <text evidence="3">The sequence shown here is derived from an EMBL/GenBank/DDBJ whole genome shotgun (WGS) entry which is preliminary data.</text>
</comment>
<evidence type="ECO:0000256" key="1">
    <source>
        <dbReference type="SAM" id="MobiDB-lite"/>
    </source>
</evidence>
<proteinExistence type="predicted"/>
<feature type="region of interest" description="Disordered" evidence="1">
    <location>
        <begin position="75"/>
        <end position="135"/>
    </location>
</feature>
<feature type="transmembrane region" description="Helical" evidence="2">
    <location>
        <begin position="12"/>
        <end position="33"/>
    </location>
</feature>
<keyword evidence="4" id="KW-1185">Reference proteome</keyword>
<accession>A0AAD6CLX9</accession>
<dbReference type="InterPro" id="IPR021047">
    <property type="entry name" value="Mannosyltransferase_CMT1"/>
</dbReference>
<evidence type="ECO:0000313" key="3">
    <source>
        <dbReference type="EMBL" id="KAJ5525987.1"/>
    </source>
</evidence>
<reference evidence="3 4" key="1">
    <citation type="journal article" date="2023" name="IMA Fungus">
        <title>Comparative genomic study of the Penicillium genus elucidates a diverse pangenome and 15 lateral gene transfer events.</title>
        <authorList>
            <person name="Petersen C."/>
            <person name="Sorensen T."/>
            <person name="Nielsen M.R."/>
            <person name="Sondergaard T.E."/>
            <person name="Sorensen J.L."/>
            <person name="Fitzpatrick D.A."/>
            <person name="Frisvad J.C."/>
            <person name="Nielsen K.L."/>
        </authorList>
    </citation>
    <scope>NUCLEOTIDE SEQUENCE [LARGE SCALE GENOMIC DNA]</scope>
    <source>
        <strain evidence="3 4">IBT 35679</strain>
    </source>
</reference>
<keyword evidence="2" id="KW-0812">Transmembrane</keyword>
<dbReference type="Pfam" id="PF11735">
    <property type="entry name" value="CAP59_mtransfer"/>
    <property type="match status" value="1"/>
</dbReference>
<evidence type="ECO:0000313" key="4">
    <source>
        <dbReference type="Proteomes" id="UP001220324"/>
    </source>
</evidence>
<keyword evidence="2" id="KW-1133">Transmembrane helix</keyword>
<dbReference type="Proteomes" id="UP001220324">
    <property type="component" value="Unassembled WGS sequence"/>
</dbReference>
<feature type="compositionally biased region" description="Polar residues" evidence="1">
    <location>
        <begin position="79"/>
        <end position="135"/>
    </location>
</feature>
<organism evidence="3 4">
    <name type="scientific">Penicillium frequentans</name>
    <dbReference type="NCBI Taxonomy" id="3151616"/>
    <lineage>
        <taxon>Eukaryota</taxon>
        <taxon>Fungi</taxon>
        <taxon>Dikarya</taxon>
        <taxon>Ascomycota</taxon>
        <taxon>Pezizomycotina</taxon>
        <taxon>Eurotiomycetes</taxon>
        <taxon>Eurotiomycetidae</taxon>
        <taxon>Eurotiales</taxon>
        <taxon>Aspergillaceae</taxon>
        <taxon>Penicillium</taxon>
    </lineage>
</organism>
<dbReference type="PANTHER" id="PTHR34144:SF5">
    <property type="entry name" value="ALPHA-1,3-MANNOSYLTRANSFERASE CMT1"/>
    <property type="match status" value="1"/>
</dbReference>
<evidence type="ECO:0000256" key="2">
    <source>
        <dbReference type="SAM" id="Phobius"/>
    </source>
</evidence>
<sequence>MIVIRHRLYQALLGGVAIVLGLVFLGTKLVAYYTRWNDDLGISVFNGKLPVIPQYDQIADPSRGSLILDTEVPDPVQDASENTSNESASTFTAAPTGSSGSLQEFSPEWNNKSTWPQWSKHQKPTDSSQATTTNRISHERLDRHVHSILNFRDEWPYQRVSCPAGIAERYQNLQDTEDNSQVRYFFALNPYEALDALPRLMSSIVETVKYLGAKHCAISIVDGGSEDGTWEVLNALKPFLDKMGVRYFLATSGHKILDGGDTSQEPLANLRNKALQPLKAEEVEPLHALAGKYSPKAVVVFLDDIAMCPEDILELVFQHVNQGAHMTCAFDWILNGTVFRDVWESRSLAGNTFFEIPHDGSLSGSDDMFFDDRQNKPRYDSFLPLQVYSCWGGMVTLNAVALAEDTIRFRPAEQTDADCDMGEPMLLAKDLYSQGLGKILAVPSVNVAYSDHEATKTKQIRGYVGDHVKTLNQKLDEYETVQWQTAPPDMIKCLSHSDQLAWTEWTEST</sequence>
<protein>
    <recommendedName>
        <fullName evidence="5">Alpha-1,3-mannosyltransferase CMT1</fullName>
    </recommendedName>
</protein>
<name>A0AAD6CLX9_9EURO</name>